<evidence type="ECO:0000256" key="6">
    <source>
        <dbReference type="SAM" id="MobiDB-lite"/>
    </source>
</evidence>
<dbReference type="Proteomes" id="UP000188929">
    <property type="component" value="Unassembled WGS sequence"/>
</dbReference>
<evidence type="ECO:0000256" key="5">
    <source>
        <dbReference type="ARBA" id="ARBA00023027"/>
    </source>
</evidence>
<evidence type="ECO:0000259" key="7">
    <source>
        <dbReference type="Pfam" id="PF07992"/>
    </source>
</evidence>
<evidence type="ECO:0000313" key="8">
    <source>
        <dbReference type="EMBL" id="ONH30637.1"/>
    </source>
</evidence>
<keyword evidence="2" id="KW-0285">Flavoprotein</keyword>
<keyword evidence="3" id="KW-0274">FAD</keyword>
<dbReference type="PRINTS" id="PR00368">
    <property type="entry name" value="FADPNR"/>
</dbReference>
<sequence length="482" mass="50794">MRNSSAVARATRMAERVRGRMAGPRGGDPAEGQRRGRAATGGTTAHDGSPRVVVVGGGFAGLGVLRHLEARVPAGAADLELVSPTDHLLYTSLLPQVCTGEVEPRHLAVSVRGALRRTVLRSGHAVDIDVAGRTVTVQGNDGSTSELRWDRLVLAPGSLTRTFDISGLAEHGLGLKNLAEAVYLRDHVLRQLEYADTCTDAAERRARCTFVVVGAGYTGTELAAQMRRFSTDVLERFPRLTSDELRWILLDLAPRVLPELDEALGAGAMKVLCERGVEVRLKTSVSKVTADSITLDNGEILPAHTLVWCAGITPNPLMEKVGTETVKGRLVVDEYFDVPGAAGVFALGDAAAVPDVTRDGAPAGQTAQHAVRQGAAAGRNVAASLGYGTARPYRHRGLGFVVDLGGTDAVANPLGIRLSGLPAAAVTRAYHLLALGAGTNRAHVAADWLLAAAVPEQVVQLGFMPPPKATITEIEDSYLYSG</sequence>
<dbReference type="PANTHER" id="PTHR43706">
    <property type="entry name" value="NADH DEHYDROGENASE"/>
    <property type="match status" value="1"/>
</dbReference>
<dbReference type="PANTHER" id="PTHR43706:SF45">
    <property type="entry name" value="NADH DEHYDROGENASE-LIKE PROTEIN RV1812C"/>
    <property type="match status" value="1"/>
</dbReference>
<evidence type="ECO:0000256" key="1">
    <source>
        <dbReference type="ARBA" id="ARBA00005272"/>
    </source>
</evidence>
<dbReference type="SUPFAM" id="SSF51905">
    <property type="entry name" value="FAD/NAD(P)-binding domain"/>
    <property type="match status" value="1"/>
</dbReference>
<evidence type="ECO:0000256" key="2">
    <source>
        <dbReference type="ARBA" id="ARBA00022630"/>
    </source>
</evidence>
<keyword evidence="4" id="KW-0560">Oxidoreductase</keyword>
<dbReference type="GO" id="GO:0003954">
    <property type="term" value="F:NADH dehydrogenase activity"/>
    <property type="evidence" value="ECO:0007669"/>
    <property type="project" value="InterPro"/>
</dbReference>
<protein>
    <submittedName>
        <fullName evidence="8">FAD-dependent oxidoreductase</fullName>
    </submittedName>
</protein>
<dbReference type="EMBL" id="MOMC01000024">
    <property type="protein sequence ID" value="ONH30637.1"/>
    <property type="molecule type" value="Genomic_DNA"/>
</dbReference>
<evidence type="ECO:0000313" key="9">
    <source>
        <dbReference type="Proteomes" id="UP000188929"/>
    </source>
</evidence>
<keyword evidence="9" id="KW-1185">Reference proteome</keyword>
<feature type="domain" description="FAD/NAD(P)-binding" evidence="7">
    <location>
        <begin position="51"/>
        <end position="374"/>
    </location>
</feature>
<dbReference type="InterPro" id="IPR045024">
    <property type="entry name" value="NDH-2"/>
</dbReference>
<organism evidence="8 9">
    <name type="scientific">Pseudofrankia asymbiotica</name>
    <dbReference type="NCBI Taxonomy" id="1834516"/>
    <lineage>
        <taxon>Bacteria</taxon>
        <taxon>Bacillati</taxon>
        <taxon>Actinomycetota</taxon>
        <taxon>Actinomycetes</taxon>
        <taxon>Frankiales</taxon>
        <taxon>Frankiaceae</taxon>
        <taxon>Pseudofrankia</taxon>
    </lineage>
</organism>
<comment type="similarity">
    <text evidence="1">Belongs to the NADH dehydrogenase family.</text>
</comment>
<dbReference type="InterPro" id="IPR023753">
    <property type="entry name" value="FAD/NAD-binding_dom"/>
</dbReference>
<accession>A0A1V2IC09</accession>
<proteinExistence type="inferred from homology"/>
<evidence type="ECO:0000256" key="3">
    <source>
        <dbReference type="ARBA" id="ARBA00022827"/>
    </source>
</evidence>
<keyword evidence="5" id="KW-0520">NAD</keyword>
<evidence type="ECO:0000256" key="4">
    <source>
        <dbReference type="ARBA" id="ARBA00023002"/>
    </source>
</evidence>
<dbReference type="PRINTS" id="PR00411">
    <property type="entry name" value="PNDRDTASEI"/>
</dbReference>
<gene>
    <name evidence="8" type="ORF">BL253_12995</name>
</gene>
<dbReference type="Pfam" id="PF07992">
    <property type="entry name" value="Pyr_redox_2"/>
    <property type="match status" value="1"/>
</dbReference>
<dbReference type="Gene3D" id="3.50.50.100">
    <property type="match status" value="1"/>
</dbReference>
<reference evidence="9" key="1">
    <citation type="submission" date="2016-10" db="EMBL/GenBank/DDBJ databases">
        <title>Frankia sp. NRRL B-16386 Genome sequencing.</title>
        <authorList>
            <person name="Ghodhbane-Gtari F."/>
            <person name="Swanson E."/>
            <person name="Gueddou A."/>
            <person name="Hezbri K."/>
            <person name="Ktari K."/>
            <person name="Nouioui I."/>
            <person name="Morris K."/>
            <person name="Simpson S."/>
            <person name="Abebe-Akele F."/>
            <person name="Thomas K."/>
            <person name="Gtari M."/>
            <person name="Tisa L.S."/>
        </authorList>
    </citation>
    <scope>NUCLEOTIDE SEQUENCE [LARGE SCALE GENOMIC DNA]</scope>
    <source>
        <strain evidence="9">NRRL B-16386</strain>
    </source>
</reference>
<comment type="caution">
    <text evidence="8">The sequence shown here is derived from an EMBL/GenBank/DDBJ whole genome shotgun (WGS) entry which is preliminary data.</text>
</comment>
<dbReference type="AlphaFoldDB" id="A0A1V2IC09"/>
<dbReference type="RefSeq" id="WP_076816764.1">
    <property type="nucleotide sequence ID" value="NZ_MOMC01000024.1"/>
</dbReference>
<dbReference type="InterPro" id="IPR036188">
    <property type="entry name" value="FAD/NAD-bd_sf"/>
</dbReference>
<dbReference type="STRING" id="1834516.BL253_12995"/>
<name>A0A1V2IC09_9ACTN</name>
<feature type="region of interest" description="Disordered" evidence="6">
    <location>
        <begin position="1"/>
        <end position="49"/>
    </location>
</feature>